<dbReference type="CDD" id="cd11386">
    <property type="entry name" value="MCP_signal"/>
    <property type="match status" value="1"/>
</dbReference>
<keyword evidence="2" id="KW-1003">Cell membrane</keyword>
<comment type="similarity">
    <text evidence="5">Belongs to the methyl-accepting chemotaxis (MCP) protein family.</text>
</comment>
<proteinExistence type="inferred from homology"/>
<dbReference type="CDD" id="cd12913">
    <property type="entry name" value="PDC1_MCP_like"/>
    <property type="match status" value="1"/>
</dbReference>
<dbReference type="Gene3D" id="1.10.287.950">
    <property type="entry name" value="Methyl-accepting chemotaxis protein"/>
    <property type="match status" value="1"/>
</dbReference>
<dbReference type="RefSeq" id="WP_264989008.1">
    <property type="nucleotide sequence ID" value="NZ_BRZA01000002.1"/>
</dbReference>
<evidence type="ECO:0000256" key="2">
    <source>
        <dbReference type="ARBA" id="ARBA00022475"/>
    </source>
</evidence>
<organism evidence="10 11">
    <name type="scientific">Lysinibacillus piscis</name>
    <dbReference type="NCBI Taxonomy" id="2518931"/>
    <lineage>
        <taxon>Bacteria</taxon>
        <taxon>Bacillati</taxon>
        <taxon>Bacillota</taxon>
        <taxon>Bacilli</taxon>
        <taxon>Bacillales</taxon>
        <taxon>Bacillaceae</taxon>
        <taxon>Lysinibacillus</taxon>
    </lineage>
</organism>
<reference evidence="10" key="1">
    <citation type="submission" date="2022-08" db="EMBL/GenBank/DDBJ databases">
        <title>Draft genome sequence of Lysinibacillus sp. strain KH24.</title>
        <authorList>
            <person name="Kanbe H."/>
            <person name="Itoh H."/>
        </authorList>
    </citation>
    <scope>NUCLEOTIDE SEQUENCE</scope>
    <source>
        <strain evidence="10">KH24</strain>
    </source>
</reference>
<comment type="caution">
    <text evidence="10">The sequence shown here is derived from an EMBL/GenBank/DDBJ whole genome shotgun (WGS) entry which is preliminary data.</text>
</comment>
<dbReference type="Pfam" id="PF00015">
    <property type="entry name" value="MCPsignal"/>
    <property type="match status" value="1"/>
</dbReference>
<protein>
    <submittedName>
        <fullName evidence="10">Methyl-accepting chemotaxis sensory transducer</fullName>
    </submittedName>
</protein>
<dbReference type="PANTHER" id="PTHR32089:SF114">
    <property type="entry name" value="METHYL-ACCEPTING CHEMOTAXIS PROTEIN MCPB"/>
    <property type="match status" value="1"/>
</dbReference>
<dbReference type="Pfam" id="PF00672">
    <property type="entry name" value="HAMP"/>
    <property type="match status" value="1"/>
</dbReference>
<evidence type="ECO:0000259" key="8">
    <source>
        <dbReference type="PROSITE" id="PS50111"/>
    </source>
</evidence>
<evidence type="ECO:0000313" key="10">
    <source>
        <dbReference type="EMBL" id="GLC89271.1"/>
    </source>
</evidence>
<dbReference type="PROSITE" id="PS50885">
    <property type="entry name" value="HAMP"/>
    <property type="match status" value="1"/>
</dbReference>
<dbReference type="PROSITE" id="PS50111">
    <property type="entry name" value="CHEMOTAXIS_TRANSDUC_2"/>
    <property type="match status" value="1"/>
</dbReference>
<feature type="domain" description="Methyl-accepting transducer" evidence="8">
    <location>
        <begin position="414"/>
        <end position="650"/>
    </location>
</feature>
<keyword evidence="3 7" id="KW-0472">Membrane</keyword>
<dbReference type="CDD" id="cd12912">
    <property type="entry name" value="PDC2_MCP_like"/>
    <property type="match status" value="1"/>
</dbReference>
<dbReference type="SMART" id="SM00304">
    <property type="entry name" value="HAMP"/>
    <property type="match status" value="1"/>
</dbReference>
<sequence length="700" mass="76593">MKLLQKILLTILSTVIIIFIVILGITIFQTNQLTVENAKQLAQAEGVKNANEIQIELDYAIDVARTITTNLETMASEHKGDRALANTMLKQVLKQEENEDFIAVWTAWEPNAFDQQDDLYINTEGHDQTGRFIPFVSREGNTITTVPLVDYDIEEPDNYYWTVKQQGQEVILEPLIYPVGDQEVLMVSVVCPIFIDKQFAGILGVDMSLDALQTLNNQVKLYDTGFGAIISNGGSYVAHPEADYINTKLADKAQYTHLTEIQSAIQQGQPLLVKDFSEYLHDEAYIAVSPIQIGYTTTPWSLLITIPTNEIMAKSNQLMWTSALIALVGIVILIIIIVLVARRIVQPIVSTVAQVQTIAAGNLNIEPLQVTSKDEIGELALAMNMMTENTKALIQEAATISNQVSAYSEELMSSTNDMSSGIEHVLTTTSELATGASLQAEQATSTLEITQEVGRKMAQIQSYVTNMMNRSQQTEQSSQLGMANAEQSIQGMDLMEQKVTATALVVQQLGEKSSEINRILQVIDDIAAQTNLLALNAAIEAARAGEHGKGFSVVAEEVRKLAEESSKSTSQISLIIENVLQESTLASQSMNGVVQEVQTSVQLIDANKQALDDIMQNILAMVEQIQHVTAASASINTETHEVVLAVENITAISQQSSAGSEELLATMEQQNASVHQINAMAKSLATMAESLQQALAKFHY</sequence>
<evidence type="ECO:0000256" key="1">
    <source>
        <dbReference type="ARBA" id="ARBA00004236"/>
    </source>
</evidence>
<dbReference type="CDD" id="cd06225">
    <property type="entry name" value="HAMP"/>
    <property type="match status" value="1"/>
</dbReference>
<dbReference type="InterPro" id="IPR003660">
    <property type="entry name" value="HAMP_dom"/>
</dbReference>
<keyword evidence="7" id="KW-1133">Transmembrane helix</keyword>
<dbReference type="EMBL" id="BRZA01000002">
    <property type="protein sequence ID" value="GLC89271.1"/>
    <property type="molecule type" value="Genomic_DNA"/>
</dbReference>
<comment type="subcellular location">
    <subcellularLocation>
        <location evidence="1">Cell membrane</location>
    </subcellularLocation>
</comment>
<accession>A0ABQ5NMD2</accession>
<feature type="domain" description="HAMP" evidence="9">
    <location>
        <begin position="342"/>
        <end position="395"/>
    </location>
</feature>
<evidence type="ECO:0000256" key="7">
    <source>
        <dbReference type="SAM" id="Phobius"/>
    </source>
</evidence>
<evidence type="ECO:0000256" key="6">
    <source>
        <dbReference type="PROSITE-ProRule" id="PRU00284"/>
    </source>
</evidence>
<feature type="transmembrane region" description="Helical" evidence="7">
    <location>
        <begin position="318"/>
        <end position="341"/>
    </location>
</feature>
<name>A0ABQ5NMD2_9BACI</name>
<keyword evidence="7" id="KW-0812">Transmembrane</keyword>
<dbReference type="Gene3D" id="6.10.340.10">
    <property type="match status" value="1"/>
</dbReference>
<feature type="transmembrane region" description="Helical" evidence="7">
    <location>
        <begin position="7"/>
        <end position="28"/>
    </location>
</feature>
<dbReference type="Proteomes" id="UP001065593">
    <property type="component" value="Unassembled WGS sequence"/>
</dbReference>
<keyword evidence="4 6" id="KW-0807">Transducer</keyword>
<dbReference type="InterPro" id="IPR004089">
    <property type="entry name" value="MCPsignal_dom"/>
</dbReference>
<evidence type="ECO:0000256" key="3">
    <source>
        <dbReference type="ARBA" id="ARBA00023136"/>
    </source>
</evidence>
<dbReference type="SMART" id="SM00283">
    <property type="entry name" value="MA"/>
    <property type="match status" value="1"/>
</dbReference>
<keyword evidence="11" id="KW-1185">Reference proteome</keyword>
<dbReference type="Gene3D" id="3.30.450.20">
    <property type="entry name" value="PAS domain"/>
    <property type="match status" value="2"/>
</dbReference>
<evidence type="ECO:0000256" key="5">
    <source>
        <dbReference type="ARBA" id="ARBA00029447"/>
    </source>
</evidence>
<evidence type="ECO:0000256" key="4">
    <source>
        <dbReference type="ARBA" id="ARBA00023224"/>
    </source>
</evidence>
<dbReference type="SUPFAM" id="SSF58104">
    <property type="entry name" value="Methyl-accepting chemotaxis protein (MCP) signaling domain"/>
    <property type="match status" value="1"/>
</dbReference>
<evidence type="ECO:0000313" key="11">
    <source>
        <dbReference type="Proteomes" id="UP001065593"/>
    </source>
</evidence>
<dbReference type="PANTHER" id="PTHR32089">
    <property type="entry name" value="METHYL-ACCEPTING CHEMOTAXIS PROTEIN MCPB"/>
    <property type="match status" value="1"/>
</dbReference>
<dbReference type="Pfam" id="PF22673">
    <property type="entry name" value="MCP-like_PDC_1"/>
    <property type="match status" value="1"/>
</dbReference>
<gene>
    <name evidence="10" type="ORF">LYSBPC_23980</name>
</gene>
<evidence type="ECO:0000259" key="9">
    <source>
        <dbReference type="PROSITE" id="PS50885"/>
    </source>
</evidence>